<evidence type="ECO:0000313" key="4">
    <source>
        <dbReference type="Proteomes" id="UP001459277"/>
    </source>
</evidence>
<reference evidence="3 4" key="1">
    <citation type="submission" date="2024-01" db="EMBL/GenBank/DDBJ databases">
        <title>A telomere-to-telomere, gap-free genome of sweet tea (Lithocarpus litseifolius).</title>
        <authorList>
            <person name="Zhou J."/>
        </authorList>
    </citation>
    <scope>NUCLEOTIDE SEQUENCE [LARGE SCALE GENOMIC DNA]</scope>
    <source>
        <strain evidence="3">Zhou-2022a</strain>
        <tissue evidence="3">Leaf</tissue>
    </source>
</reference>
<dbReference type="GO" id="GO:0009865">
    <property type="term" value="P:pollen tube adhesion"/>
    <property type="evidence" value="ECO:0007669"/>
    <property type="project" value="TreeGrafter"/>
</dbReference>
<gene>
    <name evidence="3" type="ORF">SO802_008358</name>
</gene>
<dbReference type="Gene3D" id="3.30.70.100">
    <property type="match status" value="1"/>
</dbReference>
<dbReference type="PROSITE" id="PS51502">
    <property type="entry name" value="S_R_A_B_BARREL"/>
    <property type="match status" value="1"/>
</dbReference>
<proteinExistence type="predicted"/>
<accession>A0AAW2DCI4</accession>
<dbReference type="EMBL" id="JAZDWU010000003">
    <property type="protein sequence ID" value="KAL0006856.1"/>
    <property type="molecule type" value="Genomic_DNA"/>
</dbReference>
<dbReference type="SUPFAM" id="SSF54909">
    <property type="entry name" value="Dimeric alpha+beta barrel"/>
    <property type="match status" value="1"/>
</dbReference>
<protein>
    <recommendedName>
        <fullName evidence="2">Stress-response A/B barrel domain-containing protein</fullName>
    </recommendedName>
</protein>
<evidence type="ECO:0000259" key="2">
    <source>
        <dbReference type="PROSITE" id="PS51502"/>
    </source>
</evidence>
<dbReference type="Proteomes" id="UP001459277">
    <property type="component" value="Unassembled WGS sequence"/>
</dbReference>
<organism evidence="3 4">
    <name type="scientific">Lithocarpus litseifolius</name>
    <dbReference type="NCBI Taxonomy" id="425828"/>
    <lineage>
        <taxon>Eukaryota</taxon>
        <taxon>Viridiplantae</taxon>
        <taxon>Streptophyta</taxon>
        <taxon>Embryophyta</taxon>
        <taxon>Tracheophyta</taxon>
        <taxon>Spermatophyta</taxon>
        <taxon>Magnoliopsida</taxon>
        <taxon>eudicotyledons</taxon>
        <taxon>Gunneridae</taxon>
        <taxon>Pentapetalae</taxon>
        <taxon>rosids</taxon>
        <taxon>fabids</taxon>
        <taxon>Fagales</taxon>
        <taxon>Fagaceae</taxon>
        <taxon>Lithocarpus</taxon>
    </lineage>
</organism>
<dbReference type="InterPro" id="IPR013097">
    <property type="entry name" value="Dabb"/>
</dbReference>
<evidence type="ECO:0000313" key="3">
    <source>
        <dbReference type="EMBL" id="KAL0006856.1"/>
    </source>
</evidence>
<name>A0AAW2DCI4_9ROSI</name>
<dbReference type="PANTHER" id="PTHR33178">
    <property type="match status" value="1"/>
</dbReference>
<dbReference type="AlphaFoldDB" id="A0AAW2DCI4"/>
<sequence length="182" mass="20704">MQIKSCTKNENMNKDLSAGNKHRGFAYSFTTIENMEWRVLQRTWFCVLLHKDKPILVEAIWTYSFLENCEHDNIDGPNYRLQLLINADNVASITVVLELSRSDSLFLIEAHVIKPWGKDVSAGNKNQGFTHVLESTFESMEGVAEYIAHPAHVGYAKALLPHVEKYMVIDYKPTALNFGLEG</sequence>
<comment type="subunit">
    <text evidence="1">Homodimer.</text>
</comment>
<comment type="caution">
    <text evidence="3">The sequence shown here is derived from an EMBL/GenBank/DDBJ whole genome shotgun (WGS) entry which is preliminary data.</text>
</comment>
<evidence type="ECO:0000256" key="1">
    <source>
        <dbReference type="ARBA" id="ARBA00011738"/>
    </source>
</evidence>
<dbReference type="SMART" id="SM00886">
    <property type="entry name" value="Dabb"/>
    <property type="match status" value="1"/>
</dbReference>
<feature type="domain" description="Stress-response A/B barrel" evidence="2">
    <location>
        <begin position="79"/>
        <end position="171"/>
    </location>
</feature>
<dbReference type="Pfam" id="PF07876">
    <property type="entry name" value="Dabb"/>
    <property type="match status" value="1"/>
</dbReference>
<dbReference type="InterPro" id="IPR011008">
    <property type="entry name" value="Dimeric_a/b-barrel"/>
</dbReference>
<keyword evidence="4" id="KW-1185">Reference proteome</keyword>
<dbReference type="InterPro" id="IPR044662">
    <property type="entry name" value="HS1/DABB1-like"/>
</dbReference>
<dbReference type="PANTHER" id="PTHR33178:SF10">
    <property type="entry name" value="STRESS-RESPONSE A_B BARREL DOMAIN-CONTAINING PROTEIN"/>
    <property type="match status" value="1"/>
</dbReference>